<organism evidence="1">
    <name type="scientific">Cyprideis torosa</name>
    <dbReference type="NCBI Taxonomy" id="163714"/>
    <lineage>
        <taxon>Eukaryota</taxon>
        <taxon>Metazoa</taxon>
        <taxon>Ecdysozoa</taxon>
        <taxon>Arthropoda</taxon>
        <taxon>Crustacea</taxon>
        <taxon>Oligostraca</taxon>
        <taxon>Ostracoda</taxon>
        <taxon>Podocopa</taxon>
        <taxon>Podocopida</taxon>
        <taxon>Cytherocopina</taxon>
        <taxon>Cytheroidea</taxon>
        <taxon>Cytherideidae</taxon>
        <taxon>Cyprideis</taxon>
    </lineage>
</organism>
<protein>
    <submittedName>
        <fullName evidence="1">Uncharacterized protein</fullName>
    </submittedName>
</protein>
<reference evidence="1" key="1">
    <citation type="submission" date="2020-11" db="EMBL/GenBank/DDBJ databases">
        <authorList>
            <person name="Tran Van P."/>
        </authorList>
    </citation>
    <scope>NUCLEOTIDE SEQUENCE</scope>
</reference>
<dbReference type="AlphaFoldDB" id="A0A7R8W939"/>
<evidence type="ECO:0000313" key="1">
    <source>
        <dbReference type="EMBL" id="CAD7224611.1"/>
    </source>
</evidence>
<proteinExistence type="predicted"/>
<gene>
    <name evidence="1" type="ORF">CTOB1V02_LOCUS2568</name>
</gene>
<sequence length="180" mass="20198">MCNIIQDDTTVRRIDFYLSFPNLVVALGCAWIYLVRLLQVDYPQLPSQSQALVTSLFDDKGRPPSNVDLLSPRMSLLERANQLLLDRGLEDVVASRHVQNTSMSPEVMMQRCQEQREVFEIALLVGCILHFLSSGVMLFGSLNVEGWTYRLPVLTSGLFLAIFAASDTGVVIECCKKQNL</sequence>
<name>A0A7R8W939_9CRUS</name>
<dbReference type="EMBL" id="OB660407">
    <property type="protein sequence ID" value="CAD7224611.1"/>
    <property type="molecule type" value="Genomic_DNA"/>
</dbReference>
<accession>A0A7R8W939</accession>